<dbReference type="Gene3D" id="3.60.10.10">
    <property type="entry name" value="Endonuclease/exonuclease/phosphatase"/>
    <property type="match status" value="1"/>
</dbReference>
<keyword evidence="2" id="KW-1185">Reference proteome</keyword>
<dbReference type="Proteomes" id="UP000789901">
    <property type="component" value="Unassembled WGS sequence"/>
</dbReference>
<name>A0ABN7UYW5_GIGMA</name>
<accession>A0ABN7UYW5</accession>
<comment type="caution">
    <text evidence="1">The sequence shown here is derived from an EMBL/GenBank/DDBJ whole genome shotgun (WGS) entry which is preliminary data.</text>
</comment>
<gene>
    <name evidence="1" type="ORF">GMARGA_LOCUS11952</name>
</gene>
<organism evidence="1 2">
    <name type="scientific">Gigaspora margarita</name>
    <dbReference type="NCBI Taxonomy" id="4874"/>
    <lineage>
        <taxon>Eukaryota</taxon>
        <taxon>Fungi</taxon>
        <taxon>Fungi incertae sedis</taxon>
        <taxon>Mucoromycota</taxon>
        <taxon>Glomeromycotina</taxon>
        <taxon>Glomeromycetes</taxon>
        <taxon>Diversisporales</taxon>
        <taxon>Gigasporaceae</taxon>
        <taxon>Gigaspora</taxon>
    </lineage>
</organism>
<sequence>MNISSKEEFYIAKENLNFMSFWFNTNKDKKKVLNPTKKAFTWTNSFSSTRIDQIWASNYLSSELLAADITEMDTLTGSDYNIVLVLLDLIPLTSNYNLIKIKKNQAKRTIFLYNDAKEDDWNSYHTDLDISLSNNTKTEYLKQYPQISSQEYSQEKCSQHGYKQMKTQAQVEIIQKSG</sequence>
<evidence type="ECO:0000313" key="2">
    <source>
        <dbReference type="Proteomes" id="UP000789901"/>
    </source>
</evidence>
<protein>
    <submittedName>
        <fullName evidence="1">25997_t:CDS:1</fullName>
    </submittedName>
</protein>
<reference evidence="1 2" key="1">
    <citation type="submission" date="2021-06" db="EMBL/GenBank/DDBJ databases">
        <authorList>
            <person name="Kallberg Y."/>
            <person name="Tangrot J."/>
            <person name="Rosling A."/>
        </authorList>
    </citation>
    <scope>NUCLEOTIDE SEQUENCE [LARGE SCALE GENOMIC DNA]</scope>
    <source>
        <strain evidence="1 2">120-4 pot B 10/14</strain>
    </source>
</reference>
<dbReference type="InterPro" id="IPR036691">
    <property type="entry name" value="Endo/exonu/phosph_ase_sf"/>
</dbReference>
<proteinExistence type="predicted"/>
<dbReference type="EMBL" id="CAJVQB010007161">
    <property type="protein sequence ID" value="CAG8698184.1"/>
    <property type="molecule type" value="Genomic_DNA"/>
</dbReference>
<evidence type="ECO:0000313" key="1">
    <source>
        <dbReference type="EMBL" id="CAG8698184.1"/>
    </source>
</evidence>